<reference evidence="2" key="2">
    <citation type="submission" date="2025-09" db="UniProtKB">
        <authorList>
            <consortium name="Ensembl"/>
        </authorList>
    </citation>
    <scope>IDENTIFICATION</scope>
</reference>
<evidence type="ECO:0000313" key="3">
    <source>
        <dbReference type="Proteomes" id="UP000694563"/>
    </source>
</evidence>
<dbReference type="GO" id="GO:0035556">
    <property type="term" value="P:intracellular signal transduction"/>
    <property type="evidence" value="ECO:0007669"/>
    <property type="project" value="TreeGrafter"/>
</dbReference>
<reference evidence="2" key="1">
    <citation type="submission" date="2025-08" db="UniProtKB">
        <authorList>
            <consortium name="Ensembl"/>
        </authorList>
    </citation>
    <scope>IDENTIFICATION</scope>
</reference>
<dbReference type="PANTHER" id="PTHR48015">
    <property type="entry name" value="SERINE/THREONINE-PROTEIN KINASE TAO"/>
    <property type="match status" value="1"/>
</dbReference>
<accession>A0A8C3UP35</accession>
<dbReference type="InterPro" id="IPR050285">
    <property type="entry name" value="STE20_Ser/Thr_kinase"/>
</dbReference>
<keyword evidence="3" id="KW-1185">Reference proteome</keyword>
<sequence>KSGVGLRQSSVASTSGWMAPEVMAGQPYSPKVDIWSFEIMGIEMVEQKEFLARPKLLSGQNPSAIYIEALSPRVGILLYS</sequence>
<dbReference type="SUPFAM" id="SSF56112">
    <property type="entry name" value="Protein kinase-like (PK-like)"/>
    <property type="match status" value="1"/>
</dbReference>
<dbReference type="GO" id="GO:0004674">
    <property type="term" value="F:protein serine/threonine kinase activity"/>
    <property type="evidence" value="ECO:0007669"/>
    <property type="project" value="TreeGrafter"/>
</dbReference>
<organism evidence="2 3">
    <name type="scientific">Catharus ustulatus</name>
    <name type="common">Russet-backed thrush</name>
    <name type="synonym">Hylocichla ustulatus</name>
    <dbReference type="NCBI Taxonomy" id="91951"/>
    <lineage>
        <taxon>Eukaryota</taxon>
        <taxon>Metazoa</taxon>
        <taxon>Chordata</taxon>
        <taxon>Craniata</taxon>
        <taxon>Vertebrata</taxon>
        <taxon>Euteleostomi</taxon>
        <taxon>Archelosauria</taxon>
        <taxon>Archosauria</taxon>
        <taxon>Dinosauria</taxon>
        <taxon>Saurischia</taxon>
        <taxon>Theropoda</taxon>
        <taxon>Coelurosauria</taxon>
        <taxon>Aves</taxon>
        <taxon>Neognathae</taxon>
        <taxon>Neoaves</taxon>
        <taxon>Telluraves</taxon>
        <taxon>Australaves</taxon>
        <taxon>Passeriformes</taxon>
        <taxon>Turdidae</taxon>
        <taxon>Catharus</taxon>
    </lineage>
</organism>
<name>A0A8C3UP35_CATUS</name>
<dbReference type="Pfam" id="PF00069">
    <property type="entry name" value="Pkinase"/>
    <property type="match status" value="1"/>
</dbReference>
<dbReference type="PROSITE" id="PS50011">
    <property type="entry name" value="PROTEIN_KINASE_DOM"/>
    <property type="match status" value="1"/>
</dbReference>
<dbReference type="AlphaFoldDB" id="A0A8C3UP35"/>
<dbReference type="GO" id="GO:0005737">
    <property type="term" value="C:cytoplasm"/>
    <property type="evidence" value="ECO:0007669"/>
    <property type="project" value="TreeGrafter"/>
</dbReference>
<proteinExistence type="predicted"/>
<dbReference type="Gene3D" id="1.10.510.10">
    <property type="entry name" value="Transferase(Phosphotransferase) domain 1"/>
    <property type="match status" value="1"/>
</dbReference>
<protein>
    <recommendedName>
        <fullName evidence="1">Protein kinase domain-containing protein</fullName>
    </recommendedName>
</protein>
<dbReference type="Ensembl" id="ENSCUST00005016868.1">
    <property type="protein sequence ID" value="ENSCUSP00005016252.1"/>
    <property type="gene ID" value="ENSCUSG00005010453.1"/>
</dbReference>
<dbReference type="GO" id="GO:0005524">
    <property type="term" value="F:ATP binding"/>
    <property type="evidence" value="ECO:0007669"/>
    <property type="project" value="InterPro"/>
</dbReference>
<dbReference type="Proteomes" id="UP000694563">
    <property type="component" value="Unassembled WGS sequence"/>
</dbReference>
<dbReference type="PANTHER" id="PTHR48015:SF35">
    <property type="entry name" value="SERINE_THREONINE-PROTEIN KINASE PAK"/>
    <property type="match status" value="1"/>
</dbReference>
<dbReference type="GO" id="GO:0043408">
    <property type="term" value="P:regulation of MAPK cascade"/>
    <property type="evidence" value="ECO:0007669"/>
    <property type="project" value="TreeGrafter"/>
</dbReference>
<evidence type="ECO:0000313" key="2">
    <source>
        <dbReference type="Ensembl" id="ENSCUSP00005016252.1"/>
    </source>
</evidence>
<evidence type="ECO:0000259" key="1">
    <source>
        <dbReference type="PROSITE" id="PS50011"/>
    </source>
</evidence>
<dbReference type="InterPro" id="IPR011009">
    <property type="entry name" value="Kinase-like_dom_sf"/>
</dbReference>
<feature type="domain" description="Protein kinase" evidence="1">
    <location>
        <begin position="1"/>
        <end position="80"/>
    </location>
</feature>
<dbReference type="InterPro" id="IPR000719">
    <property type="entry name" value="Prot_kinase_dom"/>
</dbReference>